<feature type="domain" description="DUF6451" evidence="2">
    <location>
        <begin position="135"/>
        <end position="161"/>
    </location>
</feature>
<comment type="caution">
    <text evidence="3">The sequence shown here is derived from an EMBL/GenBank/DDBJ whole genome shotgun (WGS) entry which is preliminary data.</text>
</comment>
<feature type="non-terminal residue" evidence="3">
    <location>
        <position position="162"/>
    </location>
</feature>
<feature type="region of interest" description="Disordered" evidence="1">
    <location>
        <begin position="24"/>
        <end position="83"/>
    </location>
</feature>
<evidence type="ECO:0000313" key="3">
    <source>
        <dbReference type="EMBL" id="KAK7493464.1"/>
    </source>
</evidence>
<evidence type="ECO:0000256" key="1">
    <source>
        <dbReference type="SAM" id="MobiDB-lite"/>
    </source>
</evidence>
<feature type="non-terminal residue" evidence="3">
    <location>
        <position position="1"/>
    </location>
</feature>
<dbReference type="Proteomes" id="UP001519460">
    <property type="component" value="Unassembled WGS sequence"/>
</dbReference>
<dbReference type="InterPro" id="IPR045609">
    <property type="entry name" value="DUF6451"/>
</dbReference>
<dbReference type="Pfam" id="PF20049">
    <property type="entry name" value="DUF6451"/>
    <property type="match status" value="1"/>
</dbReference>
<dbReference type="EMBL" id="JACVVK020000093">
    <property type="protein sequence ID" value="KAK7493464.1"/>
    <property type="molecule type" value="Genomic_DNA"/>
</dbReference>
<organism evidence="3 4">
    <name type="scientific">Batillaria attramentaria</name>
    <dbReference type="NCBI Taxonomy" id="370345"/>
    <lineage>
        <taxon>Eukaryota</taxon>
        <taxon>Metazoa</taxon>
        <taxon>Spiralia</taxon>
        <taxon>Lophotrochozoa</taxon>
        <taxon>Mollusca</taxon>
        <taxon>Gastropoda</taxon>
        <taxon>Caenogastropoda</taxon>
        <taxon>Sorbeoconcha</taxon>
        <taxon>Cerithioidea</taxon>
        <taxon>Batillariidae</taxon>
        <taxon>Batillaria</taxon>
    </lineage>
</organism>
<keyword evidence="4" id="KW-1185">Reference proteome</keyword>
<reference evidence="3 4" key="1">
    <citation type="journal article" date="2023" name="Sci. Data">
        <title>Genome assembly of the Korean intertidal mud-creeper Batillaria attramentaria.</title>
        <authorList>
            <person name="Patra A.K."/>
            <person name="Ho P.T."/>
            <person name="Jun S."/>
            <person name="Lee S.J."/>
            <person name="Kim Y."/>
            <person name="Won Y.J."/>
        </authorList>
    </citation>
    <scope>NUCLEOTIDE SEQUENCE [LARGE SCALE GENOMIC DNA]</scope>
    <source>
        <strain evidence="3">Wonlab-2016</strain>
    </source>
</reference>
<proteinExistence type="predicted"/>
<sequence length="162" mass="18335">GVLALEMNADRYNPSEWTHVCTDGSPERGVKNEGGIRCSRRSRTPARKCSATGRGRKDHVATDRGEEGNKAVHADRERAAAETYKEKNRAVKKRRLWDTEVKGLFTFELSNTSTSWRTHPDIEKEVSTIGLAAQAFNRLQNVWKSSALQTSTKLKIYWSNVR</sequence>
<protein>
    <recommendedName>
        <fullName evidence="2">DUF6451 domain-containing protein</fullName>
    </recommendedName>
</protein>
<evidence type="ECO:0000259" key="2">
    <source>
        <dbReference type="Pfam" id="PF20049"/>
    </source>
</evidence>
<gene>
    <name evidence="3" type="ORF">BaRGS_00015364</name>
</gene>
<feature type="compositionally biased region" description="Basic and acidic residues" evidence="1">
    <location>
        <begin position="58"/>
        <end position="83"/>
    </location>
</feature>
<dbReference type="AlphaFoldDB" id="A0ABD0L2V0"/>
<accession>A0ABD0L2V0</accession>
<name>A0ABD0L2V0_9CAEN</name>
<evidence type="ECO:0000313" key="4">
    <source>
        <dbReference type="Proteomes" id="UP001519460"/>
    </source>
</evidence>